<dbReference type="EMBL" id="CP036532">
    <property type="protein sequence ID" value="QBK31154.1"/>
    <property type="molecule type" value="Genomic_DNA"/>
</dbReference>
<dbReference type="KEGG" id="rpod:E0E05_11435"/>
<dbReference type="AlphaFoldDB" id="A0A4P6V323"/>
<evidence type="ECO:0000256" key="4">
    <source>
        <dbReference type="ARBA" id="ARBA00022729"/>
    </source>
</evidence>
<feature type="signal peptide" evidence="7">
    <location>
        <begin position="1"/>
        <end position="24"/>
    </location>
</feature>
<evidence type="ECO:0000256" key="5">
    <source>
        <dbReference type="ARBA" id="ARBA00023136"/>
    </source>
</evidence>
<dbReference type="PANTHER" id="PTHR34296:SF2">
    <property type="entry name" value="ABC TRANSPORTER GUANOSINE-BINDING PROTEIN NUPN"/>
    <property type="match status" value="1"/>
</dbReference>
<dbReference type="OrthoDB" id="9784230at2"/>
<organism evidence="9 10">
    <name type="scientific">Roseitalea porphyridii</name>
    <dbReference type="NCBI Taxonomy" id="1852022"/>
    <lineage>
        <taxon>Bacteria</taxon>
        <taxon>Pseudomonadati</taxon>
        <taxon>Pseudomonadota</taxon>
        <taxon>Alphaproteobacteria</taxon>
        <taxon>Hyphomicrobiales</taxon>
        <taxon>Ahrensiaceae</taxon>
        <taxon>Roseitalea</taxon>
    </lineage>
</organism>
<feature type="chain" id="PRO_5020902198" evidence="7">
    <location>
        <begin position="25"/>
        <end position="337"/>
    </location>
</feature>
<dbReference type="RefSeq" id="WP_131616829.1">
    <property type="nucleotide sequence ID" value="NZ_CP036532.1"/>
</dbReference>
<dbReference type="Pfam" id="PF02608">
    <property type="entry name" value="Bmp"/>
    <property type="match status" value="1"/>
</dbReference>
<evidence type="ECO:0000256" key="1">
    <source>
        <dbReference type="ARBA" id="ARBA00004193"/>
    </source>
</evidence>
<dbReference type="Proteomes" id="UP000293719">
    <property type="component" value="Chromosome"/>
</dbReference>
<evidence type="ECO:0000259" key="8">
    <source>
        <dbReference type="Pfam" id="PF02608"/>
    </source>
</evidence>
<dbReference type="InterPro" id="IPR003760">
    <property type="entry name" value="PnrA-like"/>
</dbReference>
<dbReference type="InterPro" id="IPR028082">
    <property type="entry name" value="Peripla_BP_I"/>
</dbReference>
<keyword evidence="10" id="KW-1185">Reference proteome</keyword>
<keyword evidence="6" id="KW-0449">Lipoprotein</keyword>
<evidence type="ECO:0000256" key="7">
    <source>
        <dbReference type="SAM" id="SignalP"/>
    </source>
</evidence>
<evidence type="ECO:0000313" key="9">
    <source>
        <dbReference type="EMBL" id="QBK31154.1"/>
    </source>
</evidence>
<dbReference type="GO" id="GO:0005886">
    <property type="term" value="C:plasma membrane"/>
    <property type="evidence" value="ECO:0007669"/>
    <property type="project" value="UniProtKB-SubCell"/>
</dbReference>
<evidence type="ECO:0000313" key="10">
    <source>
        <dbReference type="Proteomes" id="UP000293719"/>
    </source>
</evidence>
<dbReference type="CDD" id="cd06354">
    <property type="entry name" value="PBP1_PrnA-like"/>
    <property type="match status" value="1"/>
</dbReference>
<name>A0A4P6V323_9HYPH</name>
<feature type="domain" description="ABC transporter substrate-binding protein PnrA-like" evidence="8">
    <location>
        <begin position="41"/>
        <end position="295"/>
    </location>
</feature>
<evidence type="ECO:0000256" key="6">
    <source>
        <dbReference type="ARBA" id="ARBA00023288"/>
    </source>
</evidence>
<comment type="subcellular location">
    <subcellularLocation>
        <location evidence="1">Cell membrane</location>
        <topology evidence="1">Lipid-anchor</topology>
    </subcellularLocation>
</comment>
<dbReference type="InterPro" id="IPR050957">
    <property type="entry name" value="BMP_lipoprotein"/>
</dbReference>
<accession>A0A4P6V323</accession>
<gene>
    <name evidence="9" type="ORF">E0E05_11435</name>
</gene>
<dbReference type="GeneID" id="90767911"/>
<sequence length="337" mass="35928">MKTLRSMISAAGVAALAATGVAHAQDDQLFIYVSPDPIGVNAFLQLGQTGTERAGEMFGAEVQTFESSTAAARLDNVNAAVNEGADIIVLLGFEFNDIVAQLAPTTPDIDYLIVDQCIENRPDNVHCAVFREYEASYLVGVAAGMLTENDRVGVVGALDIPFLHRYTDGYAQGAKSVNEDIEVDVRWVGGENPFADPVRAKEQAVAIHGAGADVIFTATAGGDFGVFEAARENDFKAFSVDVDWCAEAPGLLVDSTLKRVDNAIVQAIEQIIEGDEQVTMSLGLAEGGMSLVALEEESWADSECLVTERPELVEAITDAAEMITSGELELEDPMFAQ</sequence>
<comment type="similarity">
    <text evidence="2">Belongs to the BMP lipoprotein family.</text>
</comment>
<evidence type="ECO:0000256" key="3">
    <source>
        <dbReference type="ARBA" id="ARBA00022475"/>
    </source>
</evidence>
<proteinExistence type="inferred from homology"/>
<keyword evidence="4 7" id="KW-0732">Signal</keyword>
<dbReference type="SUPFAM" id="SSF53822">
    <property type="entry name" value="Periplasmic binding protein-like I"/>
    <property type="match status" value="1"/>
</dbReference>
<evidence type="ECO:0000256" key="2">
    <source>
        <dbReference type="ARBA" id="ARBA00008610"/>
    </source>
</evidence>
<dbReference type="Gene3D" id="3.40.50.2300">
    <property type="match status" value="2"/>
</dbReference>
<keyword evidence="3" id="KW-1003">Cell membrane</keyword>
<dbReference type="PANTHER" id="PTHR34296">
    <property type="entry name" value="TRANSCRIPTIONAL ACTIVATOR PROTEIN MED"/>
    <property type="match status" value="1"/>
</dbReference>
<protein>
    <submittedName>
        <fullName evidence="9">BMP family ABC transporter substrate-binding protein</fullName>
    </submittedName>
</protein>
<reference evidence="9 10" key="1">
    <citation type="journal article" date="2017" name="Int. J. Syst. Evol. Microbiol.">
        <title>Roseitalea porphyridii gen. nov., sp. nov., isolated from a red alga, and reclassification of Hoeflea suaedae Chung et al. 2013 as Pseudohoeflea suaedae gen. nov., comb. nov.</title>
        <authorList>
            <person name="Hyeon J.W."/>
            <person name="Jeong S.E."/>
            <person name="Baek K."/>
            <person name="Jeon C.O."/>
        </authorList>
    </citation>
    <scope>NUCLEOTIDE SEQUENCE [LARGE SCALE GENOMIC DNA]</scope>
    <source>
        <strain evidence="9 10">MA7-20</strain>
    </source>
</reference>
<keyword evidence="5" id="KW-0472">Membrane</keyword>